<evidence type="ECO:0000256" key="8">
    <source>
        <dbReference type="RuleBase" id="RU361157"/>
    </source>
</evidence>
<organism evidence="10 11">
    <name type="scientific">Neobacillus mesonae</name>
    <dbReference type="NCBI Taxonomy" id="1193713"/>
    <lineage>
        <taxon>Bacteria</taxon>
        <taxon>Bacillati</taxon>
        <taxon>Bacillota</taxon>
        <taxon>Bacilli</taxon>
        <taxon>Bacillales</taxon>
        <taxon>Bacillaceae</taxon>
        <taxon>Neobacillus</taxon>
    </lineage>
</organism>
<keyword evidence="4 8" id="KW-1003">Cell membrane</keyword>
<protein>
    <recommendedName>
        <fullName evidence="8">Transport permease protein</fullName>
    </recommendedName>
</protein>
<feature type="transmembrane region" description="Helical" evidence="8">
    <location>
        <begin position="33"/>
        <end position="54"/>
    </location>
</feature>
<evidence type="ECO:0000256" key="6">
    <source>
        <dbReference type="ARBA" id="ARBA00022989"/>
    </source>
</evidence>
<dbReference type="Proteomes" id="UP000282892">
    <property type="component" value="Chromosome"/>
</dbReference>
<evidence type="ECO:0000259" key="9">
    <source>
        <dbReference type="PROSITE" id="PS51012"/>
    </source>
</evidence>
<dbReference type="GO" id="GO:0140359">
    <property type="term" value="F:ABC-type transporter activity"/>
    <property type="evidence" value="ECO:0007669"/>
    <property type="project" value="InterPro"/>
</dbReference>
<evidence type="ECO:0000256" key="3">
    <source>
        <dbReference type="ARBA" id="ARBA00022448"/>
    </source>
</evidence>
<sequence>MKSMITIIKEQISSFYLILRLSAFEMKSANNNNYLGSFWEILNPAIQLAIYWFVFGIGVRQGQNITLDNGEQAPFFIWLVTGMMAWFFVNPAITNASRSIYSRLQLIAKMSFPMSAIPSYVIMAGFYSHLMLVALVTIILQFTKFKISIFYIQLPYFMLATLIFLLALALITSTLATIVRDVQQIIQSAIRMLLYLTPLLWHTDQLIFKGWDLTFILKLNPLYYIVEGYRASMLGTSWYIVDHSGLTLYFWGITLFFFLVGSVLHLKFRNRFVDYL</sequence>
<evidence type="ECO:0000256" key="1">
    <source>
        <dbReference type="ARBA" id="ARBA00004651"/>
    </source>
</evidence>
<feature type="domain" description="ABC transmembrane type-2" evidence="9">
    <location>
        <begin position="35"/>
        <end position="268"/>
    </location>
</feature>
<feature type="transmembrane region" description="Helical" evidence="8">
    <location>
        <begin position="247"/>
        <end position="266"/>
    </location>
</feature>
<keyword evidence="7 8" id="KW-0472">Membrane</keyword>
<dbReference type="InterPro" id="IPR047817">
    <property type="entry name" value="ABC2_TM_bact-type"/>
</dbReference>
<evidence type="ECO:0000256" key="4">
    <source>
        <dbReference type="ARBA" id="ARBA00022475"/>
    </source>
</evidence>
<dbReference type="KEGG" id="nmk:CHR53_23535"/>
<keyword evidence="3 8" id="KW-0813">Transport</keyword>
<dbReference type="PANTHER" id="PTHR30413">
    <property type="entry name" value="INNER MEMBRANE TRANSPORT PERMEASE"/>
    <property type="match status" value="1"/>
</dbReference>
<evidence type="ECO:0000256" key="7">
    <source>
        <dbReference type="ARBA" id="ARBA00023136"/>
    </source>
</evidence>
<feature type="transmembrane region" description="Helical" evidence="8">
    <location>
        <begin position="120"/>
        <end position="142"/>
    </location>
</feature>
<evidence type="ECO:0000256" key="5">
    <source>
        <dbReference type="ARBA" id="ARBA00022692"/>
    </source>
</evidence>
<reference evidence="10 11" key="1">
    <citation type="submission" date="2017-07" db="EMBL/GenBank/DDBJ databases">
        <title>The complete genome sequence of Bacillus mesonae strain H20-5, an efficient strain improving plant abiotic stress resistance.</title>
        <authorList>
            <person name="Kim S.Y."/>
            <person name="Song H."/>
            <person name="Sang M.K."/>
            <person name="Weon H.-Y."/>
            <person name="Song J."/>
        </authorList>
    </citation>
    <scope>NUCLEOTIDE SEQUENCE [LARGE SCALE GENOMIC DNA]</scope>
    <source>
        <strain evidence="10 11">H20-5</strain>
    </source>
</reference>
<keyword evidence="11" id="KW-1185">Reference proteome</keyword>
<feature type="transmembrane region" description="Helical" evidence="8">
    <location>
        <begin position="222"/>
        <end position="241"/>
    </location>
</feature>
<dbReference type="GO" id="GO:0005886">
    <property type="term" value="C:plasma membrane"/>
    <property type="evidence" value="ECO:0007669"/>
    <property type="project" value="UniProtKB-SubCell"/>
</dbReference>
<dbReference type="OrthoDB" id="9794365at2"/>
<comment type="similarity">
    <text evidence="2 8">Belongs to the ABC-2 integral membrane protein family.</text>
</comment>
<evidence type="ECO:0000256" key="2">
    <source>
        <dbReference type="ARBA" id="ARBA00007783"/>
    </source>
</evidence>
<dbReference type="EMBL" id="CP022572">
    <property type="protein sequence ID" value="AZU63987.1"/>
    <property type="molecule type" value="Genomic_DNA"/>
</dbReference>
<feature type="transmembrane region" description="Helical" evidence="8">
    <location>
        <begin position="75"/>
        <end position="93"/>
    </location>
</feature>
<dbReference type="RefSeq" id="WP_127488666.1">
    <property type="nucleotide sequence ID" value="NZ_CP022572.1"/>
</dbReference>
<dbReference type="Pfam" id="PF01061">
    <property type="entry name" value="ABC2_membrane"/>
    <property type="match status" value="1"/>
</dbReference>
<keyword evidence="5 8" id="KW-0812">Transmembrane</keyword>
<name>A0A3Q9QXB4_9BACI</name>
<feature type="transmembrane region" description="Helical" evidence="8">
    <location>
        <begin position="154"/>
        <end position="179"/>
    </location>
</feature>
<dbReference type="AlphaFoldDB" id="A0A3Q9QXB4"/>
<dbReference type="PANTHER" id="PTHR30413:SF10">
    <property type="entry name" value="CAPSULE POLYSACCHARIDE EXPORT INNER-MEMBRANE PROTEIN CTRC"/>
    <property type="match status" value="1"/>
</dbReference>
<gene>
    <name evidence="10" type="ORF">CHR53_23535</name>
</gene>
<evidence type="ECO:0000313" key="11">
    <source>
        <dbReference type="Proteomes" id="UP000282892"/>
    </source>
</evidence>
<dbReference type="PROSITE" id="PS51012">
    <property type="entry name" value="ABC_TM2"/>
    <property type="match status" value="1"/>
</dbReference>
<dbReference type="GO" id="GO:0015920">
    <property type="term" value="P:lipopolysaccharide transport"/>
    <property type="evidence" value="ECO:0007669"/>
    <property type="project" value="TreeGrafter"/>
</dbReference>
<proteinExistence type="inferred from homology"/>
<comment type="subcellular location">
    <subcellularLocation>
        <location evidence="1 8">Cell membrane</location>
        <topology evidence="1 8">Multi-pass membrane protein</topology>
    </subcellularLocation>
</comment>
<evidence type="ECO:0000313" key="10">
    <source>
        <dbReference type="EMBL" id="AZU63987.1"/>
    </source>
</evidence>
<dbReference type="InterPro" id="IPR013525">
    <property type="entry name" value="ABC2_TM"/>
</dbReference>
<accession>A0A3Q9QXB4</accession>
<keyword evidence="6 8" id="KW-1133">Transmembrane helix</keyword>